<reference evidence="5" key="1">
    <citation type="journal article" date="2021" name="Nat. Commun.">
        <title>Genetic determinants of endophytism in the Arabidopsis root mycobiome.</title>
        <authorList>
            <person name="Mesny F."/>
            <person name="Miyauchi S."/>
            <person name="Thiergart T."/>
            <person name="Pickel B."/>
            <person name="Atanasova L."/>
            <person name="Karlsson M."/>
            <person name="Huettel B."/>
            <person name="Barry K.W."/>
            <person name="Haridas S."/>
            <person name="Chen C."/>
            <person name="Bauer D."/>
            <person name="Andreopoulos W."/>
            <person name="Pangilinan J."/>
            <person name="LaButti K."/>
            <person name="Riley R."/>
            <person name="Lipzen A."/>
            <person name="Clum A."/>
            <person name="Drula E."/>
            <person name="Henrissat B."/>
            <person name="Kohler A."/>
            <person name="Grigoriev I.V."/>
            <person name="Martin F.M."/>
            <person name="Hacquard S."/>
        </authorList>
    </citation>
    <scope>NUCLEOTIDE SEQUENCE</scope>
    <source>
        <strain evidence="5">MPI-SDFR-AT-0068</strain>
    </source>
</reference>
<dbReference type="OrthoDB" id="419598at2759"/>
<dbReference type="InterPro" id="IPR008030">
    <property type="entry name" value="NmrA-like"/>
</dbReference>
<dbReference type="AlphaFoldDB" id="A0A8K0RRN5"/>
<feature type="domain" description="NmrA-like" evidence="4">
    <location>
        <begin position="4"/>
        <end position="272"/>
    </location>
</feature>
<gene>
    <name evidence="5" type="ORF">BKA59DRAFT_512794</name>
</gene>
<dbReference type="Pfam" id="PF05368">
    <property type="entry name" value="NmrA"/>
    <property type="match status" value="1"/>
</dbReference>
<organism evidence="5 6">
    <name type="scientific">Fusarium tricinctum</name>
    <dbReference type="NCBI Taxonomy" id="61284"/>
    <lineage>
        <taxon>Eukaryota</taxon>
        <taxon>Fungi</taxon>
        <taxon>Dikarya</taxon>
        <taxon>Ascomycota</taxon>
        <taxon>Pezizomycotina</taxon>
        <taxon>Sordariomycetes</taxon>
        <taxon>Hypocreomycetidae</taxon>
        <taxon>Hypocreales</taxon>
        <taxon>Nectriaceae</taxon>
        <taxon>Fusarium</taxon>
        <taxon>Fusarium tricinctum species complex</taxon>
    </lineage>
</organism>
<evidence type="ECO:0000313" key="6">
    <source>
        <dbReference type="Proteomes" id="UP000813427"/>
    </source>
</evidence>
<keyword evidence="3" id="KW-0560">Oxidoreductase</keyword>
<evidence type="ECO:0000313" key="5">
    <source>
        <dbReference type="EMBL" id="KAH7241265.1"/>
    </source>
</evidence>
<comment type="caution">
    <text evidence="5">The sequence shown here is derived from an EMBL/GenBank/DDBJ whole genome shotgun (WGS) entry which is preliminary data.</text>
</comment>
<dbReference type="PANTHER" id="PTHR47706:SF4">
    <property type="entry name" value="NMRA-LIKE DOMAIN-CONTAINING PROTEIN"/>
    <property type="match status" value="1"/>
</dbReference>
<keyword evidence="6" id="KW-1185">Reference proteome</keyword>
<evidence type="ECO:0000259" key="4">
    <source>
        <dbReference type="Pfam" id="PF05368"/>
    </source>
</evidence>
<dbReference type="EMBL" id="JAGPXF010000005">
    <property type="protein sequence ID" value="KAH7241265.1"/>
    <property type="molecule type" value="Genomic_DNA"/>
</dbReference>
<dbReference type="Gene3D" id="3.40.50.720">
    <property type="entry name" value="NAD(P)-binding Rossmann-like Domain"/>
    <property type="match status" value="1"/>
</dbReference>
<dbReference type="InterPro" id="IPR051609">
    <property type="entry name" value="NmrA/Isoflavone_reductase-like"/>
</dbReference>
<dbReference type="GO" id="GO:0016491">
    <property type="term" value="F:oxidoreductase activity"/>
    <property type="evidence" value="ECO:0007669"/>
    <property type="project" value="UniProtKB-KW"/>
</dbReference>
<dbReference type="SUPFAM" id="SSF51735">
    <property type="entry name" value="NAD(P)-binding Rossmann-fold domains"/>
    <property type="match status" value="1"/>
</dbReference>
<dbReference type="InterPro" id="IPR036291">
    <property type="entry name" value="NAD(P)-bd_dom_sf"/>
</dbReference>
<evidence type="ECO:0000256" key="2">
    <source>
        <dbReference type="ARBA" id="ARBA00022857"/>
    </source>
</evidence>
<dbReference type="Gene3D" id="3.90.25.10">
    <property type="entry name" value="UDP-galactose 4-epimerase, domain 1"/>
    <property type="match status" value="1"/>
</dbReference>
<accession>A0A8K0RRN5</accession>
<sequence length="311" mass="34720">MPVVAIAGGTGSVGRSIVEETVADGKFEVLVLSRKADPELEKALGARIQVVDYSDVDSIATLLEQNQVDTVISALGGRTPPEQEKGLIKAAAKSKTTKRYIPSVWGIKYRPEHSWFPIAAAKLSNFDALEKTDLEWTVVANGFFLDYWGSQNIKTYLSPMTLVLDVPGKKAAIPGHQNKPVVFTYTKDVGRFAAKLLTLSKWEPVYYIIGDKLTWEEFARLAEEVTGDKFEITHDPIELLKEGKITELPSHVHSYPFYPKEALQGTFSQFGILFDEGAFDFQPKQTLNDLFPEIKPKTARDVLEIGWKKQI</sequence>
<protein>
    <recommendedName>
        <fullName evidence="4">NmrA-like domain-containing protein</fullName>
    </recommendedName>
</protein>
<proteinExistence type="inferred from homology"/>
<name>A0A8K0RRN5_9HYPO</name>
<comment type="similarity">
    <text evidence="1">Belongs to the NmrA-type oxidoreductase family. Isoflavone reductase subfamily.</text>
</comment>
<dbReference type="PANTHER" id="PTHR47706">
    <property type="entry name" value="NMRA-LIKE FAMILY PROTEIN"/>
    <property type="match status" value="1"/>
</dbReference>
<keyword evidence="2" id="KW-0521">NADP</keyword>
<evidence type="ECO:0000256" key="3">
    <source>
        <dbReference type="ARBA" id="ARBA00023002"/>
    </source>
</evidence>
<evidence type="ECO:0000256" key="1">
    <source>
        <dbReference type="ARBA" id="ARBA00005725"/>
    </source>
</evidence>
<dbReference type="Proteomes" id="UP000813427">
    <property type="component" value="Unassembled WGS sequence"/>
</dbReference>